<comment type="caution">
    <text evidence="3">The sequence shown here is derived from an EMBL/GenBank/DDBJ whole genome shotgun (WGS) entry which is preliminary data.</text>
</comment>
<dbReference type="EMBL" id="AAQH01000001">
    <property type="protein sequence ID" value="EAT13835.1"/>
    <property type="molecule type" value="Genomic_DNA"/>
</dbReference>
<protein>
    <recommendedName>
        <fullName evidence="1">Glycine cleavage system transcriptional repressor</fullName>
    </recommendedName>
</protein>
<evidence type="ECO:0000313" key="3">
    <source>
        <dbReference type="EMBL" id="EAT13835.1"/>
    </source>
</evidence>
<comment type="subcellular location">
    <subcellularLocation>
        <location evidence="1">Cytoplasm</location>
    </subcellularLocation>
</comment>
<dbReference type="PANTHER" id="PTHR34875">
    <property type="entry name" value="UPF0237 PROTEIN MJ1558"/>
    <property type="match status" value="1"/>
</dbReference>
<keyword evidence="1" id="KW-0804">Transcription</keyword>
<dbReference type="Pfam" id="PF13740">
    <property type="entry name" value="ACT_6"/>
    <property type="match status" value="1"/>
</dbReference>
<dbReference type="STRING" id="207949.RED65_10594"/>
<dbReference type="InterPro" id="IPR016867">
    <property type="entry name" value="GcvR"/>
</dbReference>
<name>Q1N5V7_9GAMM</name>
<reference evidence="3 4" key="1">
    <citation type="submission" date="2006-03" db="EMBL/GenBank/DDBJ databases">
        <authorList>
            <person name="Pinhassi J."/>
            <person name="Pedros-Alio C."/>
            <person name="Ferriera S."/>
            <person name="Johnson J."/>
            <person name="Kravitz S."/>
            <person name="Halpern A."/>
            <person name="Remington K."/>
            <person name="Beeson K."/>
            <person name="Tran B."/>
            <person name="Rogers Y.-H."/>
            <person name="Friedman R."/>
            <person name="Venter J.C."/>
        </authorList>
    </citation>
    <scope>NUCLEOTIDE SEQUENCE [LARGE SCALE GENOMIC DNA]</scope>
    <source>
        <strain evidence="3 4">RED65</strain>
    </source>
</reference>
<dbReference type="Proteomes" id="UP000004263">
    <property type="component" value="Unassembled WGS sequence"/>
</dbReference>
<dbReference type="PANTHER" id="PTHR34875:SF6">
    <property type="entry name" value="UPF0237 PROTEIN MJ1558"/>
    <property type="match status" value="1"/>
</dbReference>
<dbReference type="HOGENOM" id="CLU_095322_2_1_6"/>
<accession>Q1N5V7</accession>
<dbReference type="GO" id="GO:0006355">
    <property type="term" value="P:regulation of DNA-templated transcription"/>
    <property type="evidence" value="ECO:0007669"/>
    <property type="project" value="UniProtKB-UniRule"/>
</dbReference>
<feature type="domain" description="ACT" evidence="2">
    <location>
        <begin position="82"/>
        <end position="161"/>
    </location>
</feature>
<keyword evidence="1" id="KW-0963">Cytoplasm</keyword>
<dbReference type="PROSITE" id="PS51671">
    <property type="entry name" value="ACT"/>
    <property type="match status" value="1"/>
</dbReference>
<evidence type="ECO:0000313" key="4">
    <source>
        <dbReference type="Proteomes" id="UP000004263"/>
    </source>
</evidence>
<gene>
    <name evidence="3" type="ORF">RED65_10594</name>
</gene>
<dbReference type="SUPFAM" id="SSF55021">
    <property type="entry name" value="ACT-like"/>
    <property type="match status" value="2"/>
</dbReference>
<dbReference type="Gene3D" id="3.30.70.260">
    <property type="match status" value="2"/>
</dbReference>
<dbReference type="GO" id="GO:0005737">
    <property type="term" value="C:cytoplasm"/>
    <property type="evidence" value="ECO:0007669"/>
    <property type="project" value="UniProtKB-SubCell"/>
</dbReference>
<keyword evidence="1" id="KW-0678">Repressor</keyword>
<keyword evidence="4" id="KW-1185">Reference proteome</keyword>
<dbReference type="PIRSF" id="PIRSF028103">
    <property type="entry name" value="GcvR"/>
    <property type="match status" value="1"/>
</dbReference>
<evidence type="ECO:0000256" key="1">
    <source>
        <dbReference type="PIRNR" id="PIRNR028103"/>
    </source>
</evidence>
<sequence length="161" mass="17555">MTDDRPGIVDTLSGIVKQHSGNWLESRMSQLSGKFAGIVKVQISKQTADELSTALAELKQQGWIINVEQQDTENETAKANAKLSIVGNDRPGIVKDVAQVLASHAVNVLELNTAFESAAMSAEALFKTKAKVYIPQDKDFQDVADALEQLSNDLMVEIQEI</sequence>
<proteinExistence type="predicted"/>
<dbReference type="InterPro" id="IPR050990">
    <property type="entry name" value="UPF0237/GcvR_regulator"/>
</dbReference>
<dbReference type="InterPro" id="IPR045865">
    <property type="entry name" value="ACT-like_dom_sf"/>
</dbReference>
<evidence type="ECO:0000259" key="2">
    <source>
        <dbReference type="PROSITE" id="PS51671"/>
    </source>
</evidence>
<dbReference type="AlphaFoldDB" id="Q1N5V7"/>
<dbReference type="InterPro" id="IPR002912">
    <property type="entry name" value="ACT_dom"/>
</dbReference>
<dbReference type="CDD" id="cd04869">
    <property type="entry name" value="ACT_GcvR_2"/>
    <property type="match status" value="1"/>
</dbReference>
<dbReference type="Pfam" id="PF13291">
    <property type="entry name" value="ACT_4"/>
    <property type="match status" value="1"/>
</dbReference>
<organism evidence="3 4">
    <name type="scientific">Bermanella marisrubri</name>
    <dbReference type="NCBI Taxonomy" id="207949"/>
    <lineage>
        <taxon>Bacteria</taxon>
        <taxon>Pseudomonadati</taxon>
        <taxon>Pseudomonadota</taxon>
        <taxon>Gammaproteobacteria</taxon>
        <taxon>Oceanospirillales</taxon>
        <taxon>Oceanospirillaceae</taxon>
        <taxon>Bermanella</taxon>
    </lineage>
</organism>